<dbReference type="OrthoDB" id="25391at2759"/>
<keyword evidence="7" id="KW-1185">Reference proteome</keyword>
<evidence type="ECO:0000256" key="1">
    <source>
        <dbReference type="ARBA" id="ARBA00007682"/>
    </source>
</evidence>
<protein>
    <recommendedName>
        <fullName evidence="5">NOT2/NOT3/NOT5 C-terminal domain-containing protein</fullName>
    </recommendedName>
</protein>
<dbReference type="EMBL" id="MU004233">
    <property type="protein sequence ID" value="KAF2671366.1"/>
    <property type="molecule type" value="Genomic_DNA"/>
</dbReference>
<gene>
    <name evidence="6" type="ORF">BT63DRAFT_423572</name>
</gene>
<feature type="domain" description="NOT2/NOT3/NOT5 C-terminal" evidence="5">
    <location>
        <begin position="344"/>
        <end position="459"/>
    </location>
</feature>
<feature type="compositionally biased region" description="Polar residues" evidence="4">
    <location>
        <begin position="18"/>
        <end position="30"/>
    </location>
</feature>
<proteinExistence type="inferred from homology"/>
<dbReference type="GO" id="GO:0000289">
    <property type="term" value="P:nuclear-transcribed mRNA poly(A) tail shortening"/>
    <property type="evidence" value="ECO:0007669"/>
    <property type="project" value="UniProtKB-ARBA"/>
</dbReference>
<keyword evidence="2" id="KW-0805">Transcription regulation</keyword>
<dbReference type="GO" id="GO:0006355">
    <property type="term" value="P:regulation of DNA-templated transcription"/>
    <property type="evidence" value="ECO:0007669"/>
    <property type="project" value="InterPro"/>
</dbReference>
<feature type="region of interest" description="Disordered" evidence="4">
    <location>
        <begin position="1"/>
        <end position="32"/>
    </location>
</feature>
<dbReference type="InterPro" id="IPR007282">
    <property type="entry name" value="NOT2/3/5_C"/>
</dbReference>
<feature type="compositionally biased region" description="Polar residues" evidence="4">
    <location>
        <begin position="63"/>
        <end position="81"/>
    </location>
</feature>
<organism evidence="6 7">
    <name type="scientific">Microthyrium microscopicum</name>
    <dbReference type="NCBI Taxonomy" id="703497"/>
    <lineage>
        <taxon>Eukaryota</taxon>
        <taxon>Fungi</taxon>
        <taxon>Dikarya</taxon>
        <taxon>Ascomycota</taxon>
        <taxon>Pezizomycotina</taxon>
        <taxon>Dothideomycetes</taxon>
        <taxon>Dothideomycetes incertae sedis</taxon>
        <taxon>Microthyriales</taxon>
        <taxon>Microthyriaceae</taxon>
        <taxon>Microthyrium</taxon>
    </lineage>
</organism>
<dbReference type="GO" id="GO:0030015">
    <property type="term" value="C:CCR4-NOT core complex"/>
    <property type="evidence" value="ECO:0007669"/>
    <property type="project" value="InterPro"/>
</dbReference>
<feature type="region of interest" description="Disordered" evidence="4">
    <location>
        <begin position="44"/>
        <end position="218"/>
    </location>
</feature>
<dbReference type="Proteomes" id="UP000799302">
    <property type="component" value="Unassembled WGS sequence"/>
</dbReference>
<dbReference type="AlphaFoldDB" id="A0A6A6UI46"/>
<evidence type="ECO:0000259" key="5">
    <source>
        <dbReference type="Pfam" id="PF04153"/>
    </source>
</evidence>
<accession>A0A6A6UI46</accession>
<dbReference type="InterPro" id="IPR040168">
    <property type="entry name" value="Not2/3/5"/>
</dbReference>
<evidence type="ECO:0000256" key="3">
    <source>
        <dbReference type="ARBA" id="ARBA00023163"/>
    </source>
</evidence>
<comment type="similarity">
    <text evidence="1">Belongs to the CNOT2/3/5 family.</text>
</comment>
<dbReference type="InterPro" id="IPR038635">
    <property type="entry name" value="CCR4-NOT_su2/3/5_C_sf"/>
</dbReference>
<reference evidence="6" key="1">
    <citation type="journal article" date="2020" name="Stud. Mycol.">
        <title>101 Dothideomycetes genomes: a test case for predicting lifestyles and emergence of pathogens.</title>
        <authorList>
            <person name="Haridas S."/>
            <person name="Albert R."/>
            <person name="Binder M."/>
            <person name="Bloem J."/>
            <person name="Labutti K."/>
            <person name="Salamov A."/>
            <person name="Andreopoulos B."/>
            <person name="Baker S."/>
            <person name="Barry K."/>
            <person name="Bills G."/>
            <person name="Bluhm B."/>
            <person name="Cannon C."/>
            <person name="Castanera R."/>
            <person name="Culley D."/>
            <person name="Daum C."/>
            <person name="Ezra D."/>
            <person name="Gonzalez J."/>
            <person name="Henrissat B."/>
            <person name="Kuo A."/>
            <person name="Liang C."/>
            <person name="Lipzen A."/>
            <person name="Lutzoni F."/>
            <person name="Magnuson J."/>
            <person name="Mondo S."/>
            <person name="Nolan M."/>
            <person name="Ohm R."/>
            <person name="Pangilinan J."/>
            <person name="Park H.-J."/>
            <person name="Ramirez L."/>
            <person name="Alfaro M."/>
            <person name="Sun H."/>
            <person name="Tritt A."/>
            <person name="Yoshinaga Y."/>
            <person name="Zwiers L.-H."/>
            <person name="Turgeon B."/>
            <person name="Goodwin S."/>
            <person name="Spatafora J."/>
            <person name="Crous P."/>
            <person name="Grigoriev I."/>
        </authorList>
    </citation>
    <scope>NUCLEOTIDE SEQUENCE</scope>
    <source>
        <strain evidence="6">CBS 115976</strain>
    </source>
</reference>
<sequence>MFSQSTAGRPAPGLGGNRLQNGTSTPSAATSWLPAAASRSTFAQTLGGQQAPLDLSEFPSLGSPAQQQNLGAAQSMWATNSTIRAPAQQQQPAIQRTPAPPSSQSQAQDESSQFGPGSEAYRFGGAGPLAGLAQTPSQGQGDEFPPLADNDRRGSLLSTFGASSSLAVQSSRHGLDPVGDMSLRNLGDRNPTPRGRTLTNPNPFPLPESTQTLGLGAGLGGASIGSGFANAGPVGYRGRNGFPEQTSNSAMSPELGYNQTDALNMAAPQPTRRQVSGQSSKKRLSEMTPQERNGLVGLAAKLDPDHPDFSQLAAGHDLTQLGLELNRPDSTPLYATFATPFGPPNQAQRPAVPDFTLPSAYRVQNVPPLHTKIPSMSDEGLMAVFYTMPRDLAQEMAAQELYNRDWRWHMRHRIWLQKDPSYAAPTRIDSKQERGFYIIFNVNLWKKERREILLNYDDLEHRQQAFTNGNAYAS</sequence>
<feature type="compositionally biased region" description="Low complexity" evidence="4">
    <location>
        <begin position="82"/>
        <end position="108"/>
    </location>
</feature>
<evidence type="ECO:0000313" key="6">
    <source>
        <dbReference type="EMBL" id="KAF2671366.1"/>
    </source>
</evidence>
<dbReference type="Gene3D" id="2.30.30.1020">
    <property type="entry name" value="CCR4-NOT complex subunit 2/3/5, C-terminal domain"/>
    <property type="match status" value="1"/>
</dbReference>
<dbReference type="PANTHER" id="PTHR23326">
    <property type="entry name" value="CCR4 NOT-RELATED"/>
    <property type="match status" value="1"/>
</dbReference>
<feature type="region of interest" description="Disordered" evidence="4">
    <location>
        <begin position="267"/>
        <end position="288"/>
    </location>
</feature>
<evidence type="ECO:0000256" key="2">
    <source>
        <dbReference type="ARBA" id="ARBA00023015"/>
    </source>
</evidence>
<name>A0A6A6UI46_9PEZI</name>
<dbReference type="Pfam" id="PF04153">
    <property type="entry name" value="NOT2_3_5_C"/>
    <property type="match status" value="1"/>
</dbReference>
<evidence type="ECO:0000313" key="7">
    <source>
        <dbReference type="Proteomes" id="UP000799302"/>
    </source>
</evidence>
<keyword evidence="3" id="KW-0804">Transcription</keyword>
<evidence type="ECO:0000256" key="4">
    <source>
        <dbReference type="SAM" id="MobiDB-lite"/>
    </source>
</evidence>
<feature type="compositionally biased region" description="Polar residues" evidence="4">
    <location>
        <begin position="156"/>
        <end position="172"/>
    </location>
</feature>